<organism evidence="2 3">
    <name type="scientific">Fusarium flagelliforme</name>
    <dbReference type="NCBI Taxonomy" id="2675880"/>
    <lineage>
        <taxon>Eukaryota</taxon>
        <taxon>Fungi</taxon>
        <taxon>Dikarya</taxon>
        <taxon>Ascomycota</taxon>
        <taxon>Pezizomycotina</taxon>
        <taxon>Sordariomycetes</taxon>
        <taxon>Hypocreomycetidae</taxon>
        <taxon>Hypocreales</taxon>
        <taxon>Nectriaceae</taxon>
        <taxon>Fusarium</taxon>
        <taxon>Fusarium incarnatum-equiseti species complex</taxon>
    </lineage>
</organism>
<feature type="compositionally biased region" description="Low complexity" evidence="1">
    <location>
        <begin position="40"/>
        <end position="49"/>
    </location>
</feature>
<dbReference type="InterPro" id="IPR032675">
    <property type="entry name" value="LRR_dom_sf"/>
</dbReference>
<evidence type="ECO:0000313" key="3">
    <source>
        <dbReference type="Proteomes" id="UP000265631"/>
    </source>
</evidence>
<evidence type="ECO:0000313" key="2">
    <source>
        <dbReference type="EMBL" id="RFN53894.1"/>
    </source>
</evidence>
<comment type="caution">
    <text evidence="2">The sequence shown here is derived from an EMBL/GenBank/DDBJ whole genome shotgun (WGS) entry which is preliminary data.</text>
</comment>
<evidence type="ECO:0000256" key="1">
    <source>
        <dbReference type="SAM" id="MobiDB-lite"/>
    </source>
</evidence>
<feature type="region of interest" description="Disordered" evidence="1">
    <location>
        <begin position="1"/>
        <end position="80"/>
    </location>
</feature>
<dbReference type="OrthoDB" id="5311681at2759"/>
<accession>A0A395N183</accession>
<feature type="compositionally biased region" description="Basic and acidic residues" evidence="1">
    <location>
        <begin position="70"/>
        <end position="79"/>
    </location>
</feature>
<dbReference type="EMBL" id="PXXK01000035">
    <property type="protein sequence ID" value="RFN53894.1"/>
    <property type="molecule type" value="Genomic_DNA"/>
</dbReference>
<dbReference type="Proteomes" id="UP000265631">
    <property type="component" value="Unassembled WGS sequence"/>
</dbReference>
<proteinExistence type="predicted"/>
<dbReference type="SUPFAM" id="SSF52047">
    <property type="entry name" value="RNI-like"/>
    <property type="match status" value="1"/>
</dbReference>
<dbReference type="STRING" id="2594813.A0A395N183"/>
<sequence>MSVRRSSRLAKAEATAPIEPELDQSPSPPQPKPNNKRKATVSAPAPKAAKVAKRTTKTASTVSKKKATKQSRDIPKMDRLSNLSPEMFSMVFNNIKDKASLNRLGKTCKTYHSLTAPVLYERISVAAMFHAHIAKAIRTLEPHLTIQQRKQLKKEGTYRGQKDLYPTDLKPDETPACAGYVKELVVGVVQAGKKHDYIVHRYIEEAMKNMKNVQVFDGPCFNESMAESLAGYKKLQALSVDIKHLDFHPLRKIKNLQHLAISAGYQTDTVRSLLLNSRSTLKTLDVTGDYINFFNKWDQVIKSKDQKHYLTSLKSFTICSYSSEFDRDHIRALTKAIDFVGLQELVFKSLPDSSPVLFRELVKLFSNATSDSSVRLQSLSLHMPVRGWRVSDSERQEATDLKCEFLSSFNTLKTLNIDDYGQYKLEVTENPELPSNLLPAILKHENLEKLSISYNGVISGYQIPYLKPATVATLLDNLPHLREINIAPEEKDLDGLAEALSHGSNLEVIEFCCTDSWANSYLYDNKDPTKPLLHAVLKGFLARAMVRDDEKFWWEDHSKVRRVTVNCQIYEVASKFGKGGKGISKPEKFTLPDYPGREVMFRNVTGLRPTTLHVGLDPHFTWVEKVSKDLD</sequence>
<dbReference type="Gene3D" id="3.80.10.10">
    <property type="entry name" value="Ribonuclease Inhibitor"/>
    <property type="match status" value="1"/>
</dbReference>
<protein>
    <submittedName>
        <fullName evidence="2">Rni-like protein</fullName>
    </submittedName>
</protein>
<gene>
    <name evidence="2" type="ORF">FIE12Z_1808</name>
</gene>
<name>A0A395N183_9HYPO</name>
<reference evidence="2 3" key="1">
    <citation type="journal article" date="2018" name="PLoS Pathog.">
        <title>Evolution of structural diversity of trichothecenes, a family of toxins produced by plant pathogenic and entomopathogenic fungi.</title>
        <authorList>
            <person name="Proctor R.H."/>
            <person name="McCormick S.P."/>
            <person name="Kim H.S."/>
            <person name="Cardoza R.E."/>
            <person name="Stanley A.M."/>
            <person name="Lindo L."/>
            <person name="Kelly A."/>
            <person name="Brown D.W."/>
            <person name="Lee T."/>
            <person name="Vaughan M.M."/>
            <person name="Alexander N.J."/>
            <person name="Busman M."/>
            <person name="Gutierrez S."/>
        </authorList>
    </citation>
    <scope>NUCLEOTIDE SEQUENCE [LARGE SCALE GENOMIC DNA]</scope>
    <source>
        <strain evidence="2 3">NRRL 13405</strain>
    </source>
</reference>
<dbReference type="AlphaFoldDB" id="A0A395N183"/>
<keyword evidence="3" id="KW-1185">Reference proteome</keyword>